<accession>A0ABT1T7Q2</accession>
<name>A0ABT1T7Q2_9SPHI</name>
<organism evidence="2 3">
    <name type="scientific">Mucilaginibacter aquariorum</name>
    <dbReference type="NCBI Taxonomy" id="2967225"/>
    <lineage>
        <taxon>Bacteria</taxon>
        <taxon>Pseudomonadati</taxon>
        <taxon>Bacteroidota</taxon>
        <taxon>Sphingobacteriia</taxon>
        <taxon>Sphingobacteriales</taxon>
        <taxon>Sphingobacteriaceae</taxon>
        <taxon>Mucilaginibacter</taxon>
    </lineage>
</organism>
<evidence type="ECO:0008006" key="4">
    <source>
        <dbReference type="Google" id="ProtNLM"/>
    </source>
</evidence>
<gene>
    <name evidence="2" type="ORF">NPE20_21955</name>
</gene>
<reference evidence="2 3" key="1">
    <citation type="submission" date="2022-07" db="EMBL/GenBank/DDBJ databases">
        <title>Mucilaginibacter sp. JC4.</title>
        <authorList>
            <person name="Le V."/>
            <person name="Ko S.-R."/>
            <person name="Ahn C.-Y."/>
            <person name="Oh H.-M."/>
        </authorList>
    </citation>
    <scope>NUCLEOTIDE SEQUENCE [LARGE SCALE GENOMIC DNA]</scope>
    <source>
        <strain evidence="2 3">JC4</strain>
    </source>
</reference>
<protein>
    <recommendedName>
        <fullName evidence="4">DUF4890 domain-containing protein</fullName>
    </recommendedName>
</protein>
<evidence type="ECO:0000313" key="3">
    <source>
        <dbReference type="Proteomes" id="UP001204376"/>
    </source>
</evidence>
<feature type="chain" id="PRO_5045720615" description="DUF4890 domain-containing protein" evidence="1">
    <location>
        <begin position="20"/>
        <end position="228"/>
    </location>
</feature>
<feature type="signal peptide" evidence="1">
    <location>
        <begin position="1"/>
        <end position="19"/>
    </location>
</feature>
<proteinExistence type="predicted"/>
<dbReference type="Proteomes" id="UP001204376">
    <property type="component" value="Unassembled WGS sequence"/>
</dbReference>
<evidence type="ECO:0000313" key="2">
    <source>
        <dbReference type="EMBL" id="MCQ6960659.1"/>
    </source>
</evidence>
<evidence type="ECO:0000256" key="1">
    <source>
        <dbReference type="SAM" id="SignalP"/>
    </source>
</evidence>
<dbReference type="EMBL" id="JANHOH010000009">
    <property type="protein sequence ID" value="MCQ6960659.1"/>
    <property type="molecule type" value="Genomic_DNA"/>
</dbReference>
<keyword evidence="1" id="KW-0732">Signal</keyword>
<dbReference type="RefSeq" id="WP_256540841.1">
    <property type="nucleotide sequence ID" value="NZ_JANHOH010000009.1"/>
</dbReference>
<keyword evidence="3" id="KW-1185">Reference proteome</keyword>
<sequence>MKKLLLMIFLAGSVAFAQAQTQRAHKTPEQKAQRMTKVLEKKLALSADQSAKVSAIFTKSATQMDSLKAHRSTDRKANMQSRKAIMANTDASLKTVLTAGQQTTYASLKASFKGRMHGKRGGHNVAPEQKAERMSKVLQQKLTLSQDQYAKVNTILLKRATQMDSLKANRSNTDRKANRESRKAIMTQTDADLKTVLTADQQKTYTELKAQLKERMKNRRAAKAPTAG</sequence>
<comment type="caution">
    <text evidence="2">The sequence shown here is derived from an EMBL/GenBank/DDBJ whole genome shotgun (WGS) entry which is preliminary data.</text>
</comment>